<comment type="caution">
    <text evidence="3">The sequence shown here is derived from an EMBL/GenBank/DDBJ whole genome shotgun (WGS) entry which is preliminary data.</text>
</comment>
<organism evidence="3 4">
    <name type="scientific">Rhizobium oryziradicis</name>
    <dbReference type="NCBI Taxonomy" id="1867956"/>
    <lineage>
        <taxon>Bacteria</taxon>
        <taxon>Pseudomonadati</taxon>
        <taxon>Pseudomonadota</taxon>
        <taxon>Alphaproteobacteria</taxon>
        <taxon>Hyphomicrobiales</taxon>
        <taxon>Rhizobiaceae</taxon>
        <taxon>Rhizobium/Agrobacterium group</taxon>
        <taxon>Rhizobium</taxon>
    </lineage>
</organism>
<gene>
    <name evidence="3" type="ORF">BJF95_09480</name>
</gene>
<sequence>MVQRHVVALQLANGQMRFEPLKAWLRSNPGQLPAGVSTEDKTSHQLRSILRRQGWQVEFLPEEVRLTKSGTVFSEEQIATASDDESFIEDEREEDFETRFSLESQLRDFISGNLPRIPINGRYLKLFVDANGVDGVEYQVGVGRIDILALDSDGSFYVFELKRAESSDRVLGQLTRYMGWLKKTIAADREVYGVIVSKEIGSNLRYAVSVVPNVFLFEYAIQFTLNEAHQLPS</sequence>
<name>A0A1Q8ZS33_9HYPH</name>
<keyword evidence="1" id="KW-0238">DNA-binding</keyword>
<dbReference type="Pfam" id="PF01939">
    <property type="entry name" value="NucS_C"/>
    <property type="match status" value="1"/>
</dbReference>
<dbReference type="InterPro" id="IPR011856">
    <property type="entry name" value="tRNA_endonuc-like_dom_sf"/>
</dbReference>
<evidence type="ECO:0000256" key="1">
    <source>
        <dbReference type="ARBA" id="ARBA00023125"/>
    </source>
</evidence>
<dbReference type="InterPro" id="IPR002793">
    <property type="entry name" value="Endonuclease_NucS"/>
</dbReference>
<dbReference type="OrthoDB" id="8477544at2"/>
<dbReference type="AlphaFoldDB" id="A0A1Q8ZS33"/>
<dbReference type="Proteomes" id="UP000186894">
    <property type="component" value="Unassembled WGS sequence"/>
</dbReference>
<dbReference type="CDD" id="cd22341">
    <property type="entry name" value="NucS-like"/>
    <property type="match status" value="1"/>
</dbReference>
<evidence type="ECO:0000313" key="3">
    <source>
        <dbReference type="EMBL" id="OLP44711.1"/>
    </source>
</evidence>
<evidence type="ECO:0000313" key="4">
    <source>
        <dbReference type="Proteomes" id="UP000186894"/>
    </source>
</evidence>
<keyword evidence="4" id="KW-1185">Reference proteome</keyword>
<dbReference type="STRING" id="1867956.BJF95_09480"/>
<reference evidence="3 4" key="1">
    <citation type="submission" date="2016-09" db="EMBL/GenBank/DDBJ databases">
        <title>Rhizobium oryziradicis sp. nov., isolated from the root of rice.</title>
        <authorList>
            <person name="Zhao J."/>
            <person name="Zhang X."/>
        </authorList>
    </citation>
    <scope>NUCLEOTIDE SEQUENCE [LARGE SCALE GENOMIC DNA]</scope>
    <source>
        <strain evidence="3 4">N19</strain>
    </source>
</reference>
<proteinExistence type="predicted"/>
<dbReference type="GO" id="GO:0004519">
    <property type="term" value="F:endonuclease activity"/>
    <property type="evidence" value="ECO:0007669"/>
    <property type="project" value="InterPro"/>
</dbReference>
<accession>A0A1Q8ZS33</accession>
<feature type="domain" description="Endonuclease NucS C-terminal" evidence="2">
    <location>
        <begin position="137"/>
        <end position="203"/>
    </location>
</feature>
<dbReference type="GO" id="GO:0003677">
    <property type="term" value="F:DNA binding"/>
    <property type="evidence" value="ECO:0007669"/>
    <property type="project" value="UniProtKB-KW"/>
</dbReference>
<evidence type="ECO:0000259" key="2">
    <source>
        <dbReference type="Pfam" id="PF01939"/>
    </source>
</evidence>
<dbReference type="EMBL" id="MKIM01000027">
    <property type="protein sequence ID" value="OLP44711.1"/>
    <property type="molecule type" value="Genomic_DNA"/>
</dbReference>
<dbReference type="Gene3D" id="3.40.1350.10">
    <property type="match status" value="1"/>
</dbReference>
<protein>
    <recommendedName>
        <fullName evidence="2">Endonuclease NucS C-terminal domain-containing protein</fullName>
    </recommendedName>
</protein>
<dbReference type="InterPro" id="IPR048301">
    <property type="entry name" value="NucS_C"/>
</dbReference>